<dbReference type="VEuPathDB" id="FungiDB:AeMF1_005911"/>
<accession>A0A6G0WV85</accession>
<comment type="caution">
    <text evidence="1">The sequence shown here is derived from an EMBL/GenBank/DDBJ whole genome shotgun (WGS) entry which is preliminary data.</text>
</comment>
<proteinExistence type="predicted"/>
<dbReference type="AlphaFoldDB" id="A0A6G0WV85"/>
<evidence type="ECO:0000313" key="2">
    <source>
        <dbReference type="Proteomes" id="UP000481153"/>
    </source>
</evidence>
<dbReference type="EMBL" id="VJMJ01000143">
    <property type="protein sequence ID" value="KAF0731389.1"/>
    <property type="molecule type" value="Genomic_DNA"/>
</dbReference>
<protein>
    <recommendedName>
        <fullName evidence="3">F-box domain-containing protein</fullName>
    </recommendedName>
</protein>
<keyword evidence="2" id="KW-1185">Reference proteome</keyword>
<reference evidence="1 2" key="1">
    <citation type="submission" date="2019-07" db="EMBL/GenBank/DDBJ databases">
        <title>Genomics analysis of Aphanomyces spp. identifies a new class of oomycete effector associated with host adaptation.</title>
        <authorList>
            <person name="Gaulin E."/>
        </authorList>
    </citation>
    <scope>NUCLEOTIDE SEQUENCE [LARGE SCALE GENOMIC DNA]</scope>
    <source>
        <strain evidence="1 2">ATCC 201684</strain>
    </source>
</reference>
<dbReference type="Proteomes" id="UP000481153">
    <property type="component" value="Unassembled WGS sequence"/>
</dbReference>
<organism evidence="1 2">
    <name type="scientific">Aphanomyces euteiches</name>
    <dbReference type="NCBI Taxonomy" id="100861"/>
    <lineage>
        <taxon>Eukaryota</taxon>
        <taxon>Sar</taxon>
        <taxon>Stramenopiles</taxon>
        <taxon>Oomycota</taxon>
        <taxon>Saprolegniomycetes</taxon>
        <taxon>Saprolegniales</taxon>
        <taxon>Verrucalvaceae</taxon>
        <taxon>Aphanomyces</taxon>
    </lineage>
</organism>
<evidence type="ECO:0008006" key="3">
    <source>
        <dbReference type="Google" id="ProtNLM"/>
    </source>
</evidence>
<name>A0A6G0WV85_9STRA</name>
<evidence type="ECO:0000313" key="1">
    <source>
        <dbReference type="EMBL" id="KAF0731389.1"/>
    </source>
</evidence>
<dbReference type="Gene3D" id="3.80.10.10">
    <property type="entry name" value="Ribonuclease Inhibitor"/>
    <property type="match status" value="1"/>
</dbReference>
<dbReference type="SUPFAM" id="SSF52047">
    <property type="entry name" value="RNI-like"/>
    <property type="match status" value="1"/>
</dbReference>
<sequence length="362" mass="41210">MKRLRNSIPKLVENVWHDVAWLQTYLNPKAKMQWRVTNPPESMEALNAWEDFHITQLTFFVNDAFPPYWKGLLPSLRHLTSLKICHNSNDSGNLFEIVAKSSQIVEFQVISPNYEFTTLDLVHLTQWFRDQPVRMFSCLAILSIDIEMDLKKAFFQAMFSCPTLDKLELSFFDLVDVDFTLMTFTMRSLLLGSCLLYSSHVEALARQLVGSQLTEFDLTGYNDDNLYGIECLVRCVPRTSIQYLALNFESIHDSPKWCNLAQLFENCTLDKLTIAAETIPPEFAATLGRAIQNNHTICELNLAWSDIAMDDLGGLIQSMTHPSRQVPTKRIKWESSTQGGLDPSVVQALMEFTASCGGEFVV</sequence>
<dbReference type="InterPro" id="IPR032675">
    <property type="entry name" value="LRR_dom_sf"/>
</dbReference>
<gene>
    <name evidence="1" type="ORF">Ae201684_011292</name>
</gene>